<feature type="domain" description="ABC transmembrane type-1" evidence="10">
    <location>
        <begin position="27"/>
        <end position="316"/>
    </location>
</feature>
<keyword evidence="4" id="KW-0547">Nucleotide-binding</keyword>
<dbReference type="PROSITE" id="PS00211">
    <property type="entry name" value="ABC_TRANSPORTER_1"/>
    <property type="match status" value="1"/>
</dbReference>
<evidence type="ECO:0000256" key="1">
    <source>
        <dbReference type="ARBA" id="ARBA00004651"/>
    </source>
</evidence>
<evidence type="ECO:0000256" key="4">
    <source>
        <dbReference type="ARBA" id="ARBA00022741"/>
    </source>
</evidence>
<keyword evidence="3 8" id="KW-0812">Transmembrane</keyword>
<sequence>MTNRPAPRAVTALDSIVEPAKAPLREAVILSLGASFLVLPQAAAVAWLLGVLIARTASLNDVLITALVFVLTGFLRHGLEQMAGRLAFGLGQQIVRDWRNRIVGRQSITTMTAIDRRASASIATLAGPGLDQLIPWFTRYRLAEMRVLVVPIVLLVVLLPISWITSLILLVTGPLIPMFMALIGFAARDATERQLSESLSLNSAVLEWLNAAADLRLLDAAPRVIEAFSESAERLRSKTLAVLRIAFLSSSVLELFAALGVALVAVYVGFSLLGTLSFGTWGAPMTPAEGIFILLLVPEFFQPLRDLAAAWHDRAAANAVAEEAVKLEVASASTLLGLGSKVPALPGMLTIEARDLSVSAVIGQVLHFPDFHVGVGERVALTGPSGAGKTTLLALLAGLLRPDSGQIKVCGVPLDDDHADAWRGRLSYTGQFPHLFQASVRANIGLKQRQPDRAGVAAAIKDAGISDLIQSLPRGDLTRLGEVGAGVSGGEARRLMLARAFHAEADLLLADEPTADLDDETTDRIVATLLSLADRGTTLIIASHDERLLRHMDRRIVLGAGT</sequence>
<dbReference type="SUPFAM" id="SSF90123">
    <property type="entry name" value="ABC transporter transmembrane region"/>
    <property type="match status" value="1"/>
</dbReference>
<dbReference type="CDD" id="cd18584">
    <property type="entry name" value="ABC_6TM_AarD_CydD"/>
    <property type="match status" value="1"/>
</dbReference>
<keyword evidence="7 8" id="KW-0472">Membrane</keyword>
<comment type="similarity">
    <text evidence="2">Belongs to the ABC transporter superfamily.</text>
</comment>
<keyword evidence="12" id="KW-1185">Reference proteome</keyword>
<feature type="transmembrane region" description="Helical" evidence="8">
    <location>
        <begin position="27"/>
        <end position="50"/>
    </location>
</feature>
<accession>A0ABU0G559</accession>
<dbReference type="InterPro" id="IPR011527">
    <property type="entry name" value="ABC1_TM_dom"/>
</dbReference>
<reference evidence="11 12" key="1">
    <citation type="submission" date="2023-07" db="EMBL/GenBank/DDBJ databases">
        <title>Genomic Encyclopedia of Type Strains, Phase IV (KMG-IV): sequencing the most valuable type-strain genomes for metagenomic binning, comparative biology and taxonomic classification.</title>
        <authorList>
            <person name="Goeker M."/>
        </authorList>
    </citation>
    <scope>NUCLEOTIDE SEQUENCE [LARGE SCALE GENOMIC DNA]</scope>
    <source>
        <strain evidence="11 12">DSM 1111</strain>
    </source>
</reference>
<feature type="transmembrane region" description="Helical" evidence="8">
    <location>
        <begin position="143"/>
        <end position="161"/>
    </location>
</feature>
<evidence type="ECO:0000256" key="6">
    <source>
        <dbReference type="ARBA" id="ARBA00022989"/>
    </source>
</evidence>
<dbReference type="CDD" id="cd03228">
    <property type="entry name" value="ABCC_MRP_Like"/>
    <property type="match status" value="1"/>
</dbReference>
<dbReference type="InterPro" id="IPR014216">
    <property type="entry name" value="ABC_transptr_CydD"/>
</dbReference>
<gene>
    <name evidence="11" type="ORF">J2045_001480</name>
</gene>
<evidence type="ECO:0000259" key="10">
    <source>
        <dbReference type="PROSITE" id="PS50929"/>
    </source>
</evidence>
<dbReference type="InterPro" id="IPR036640">
    <property type="entry name" value="ABC1_TM_sf"/>
</dbReference>
<dbReference type="Pfam" id="PF00664">
    <property type="entry name" value="ABC_membrane"/>
    <property type="match status" value="1"/>
</dbReference>
<keyword evidence="6 8" id="KW-1133">Transmembrane helix</keyword>
<dbReference type="InterPro" id="IPR017871">
    <property type="entry name" value="ABC_transporter-like_CS"/>
</dbReference>
<evidence type="ECO:0000256" key="2">
    <source>
        <dbReference type="ARBA" id="ARBA00005417"/>
    </source>
</evidence>
<feature type="domain" description="ABC transporter" evidence="9">
    <location>
        <begin position="351"/>
        <end position="562"/>
    </location>
</feature>
<evidence type="ECO:0000259" key="9">
    <source>
        <dbReference type="PROSITE" id="PS50893"/>
    </source>
</evidence>
<dbReference type="PANTHER" id="PTHR24221">
    <property type="entry name" value="ATP-BINDING CASSETTE SUB-FAMILY B"/>
    <property type="match status" value="1"/>
</dbReference>
<dbReference type="Gene3D" id="3.40.50.300">
    <property type="entry name" value="P-loop containing nucleotide triphosphate hydrolases"/>
    <property type="match status" value="1"/>
</dbReference>
<dbReference type="InterPro" id="IPR039421">
    <property type="entry name" value="Type_1_exporter"/>
</dbReference>
<keyword evidence="5 11" id="KW-0067">ATP-binding</keyword>
<dbReference type="InterPro" id="IPR003593">
    <property type="entry name" value="AAA+_ATPase"/>
</dbReference>
<evidence type="ECO:0000313" key="12">
    <source>
        <dbReference type="Proteomes" id="UP001238496"/>
    </source>
</evidence>
<evidence type="ECO:0000256" key="5">
    <source>
        <dbReference type="ARBA" id="ARBA00022840"/>
    </source>
</evidence>
<protein>
    <submittedName>
        <fullName evidence="11">ATP-binding cassette subfamily C protein CydD</fullName>
    </submittedName>
</protein>
<feature type="transmembrane region" description="Helical" evidence="8">
    <location>
        <begin position="62"/>
        <end position="79"/>
    </location>
</feature>
<dbReference type="SMART" id="SM00382">
    <property type="entry name" value="AAA"/>
    <property type="match status" value="1"/>
</dbReference>
<dbReference type="NCBIfam" id="TIGR02857">
    <property type="entry name" value="CydD"/>
    <property type="match status" value="1"/>
</dbReference>
<name>A0ABU0G559_9HYPH</name>
<evidence type="ECO:0000256" key="8">
    <source>
        <dbReference type="SAM" id="Phobius"/>
    </source>
</evidence>
<dbReference type="GO" id="GO:0005524">
    <property type="term" value="F:ATP binding"/>
    <property type="evidence" value="ECO:0007669"/>
    <property type="project" value="UniProtKB-KW"/>
</dbReference>
<comment type="caution">
    <text evidence="11">The sequence shown here is derived from an EMBL/GenBank/DDBJ whole genome shotgun (WGS) entry which is preliminary data.</text>
</comment>
<comment type="subcellular location">
    <subcellularLocation>
        <location evidence="1">Cell membrane</location>
        <topology evidence="1">Multi-pass membrane protein</topology>
    </subcellularLocation>
</comment>
<evidence type="ECO:0000256" key="3">
    <source>
        <dbReference type="ARBA" id="ARBA00022692"/>
    </source>
</evidence>
<dbReference type="Pfam" id="PF00005">
    <property type="entry name" value="ABC_tran"/>
    <property type="match status" value="1"/>
</dbReference>
<dbReference type="RefSeq" id="WP_307371078.1">
    <property type="nucleotide sequence ID" value="NZ_JAUSUW010000003.1"/>
</dbReference>
<dbReference type="PANTHER" id="PTHR24221:SF261">
    <property type="entry name" value="GLUTATHIONE_L-CYSTEINE TRANSPORT SYSTEM ATP-BINDING_PERMEASE PROTEIN CYDD"/>
    <property type="match status" value="1"/>
</dbReference>
<evidence type="ECO:0000256" key="7">
    <source>
        <dbReference type="ARBA" id="ARBA00023136"/>
    </source>
</evidence>
<feature type="transmembrane region" description="Helical" evidence="8">
    <location>
        <begin position="167"/>
        <end position="187"/>
    </location>
</feature>
<proteinExistence type="inferred from homology"/>
<dbReference type="InterPro" id="IPR003439">
    <property type="entry name" value="ABC_transporter-like_ATP-bd"/>
</dbReference>
<dbReference type="PROSITE" id="PS50893">
    <property type="entry name" value="ABC_TRANSPORTER_2"/>
    <property type="match status" value="1"/>
</dbReference>
<evidence type="ECO:0000313" key="11">
    <source>
        <dbReference type="EMBL" id="MDQ0420461.1"/>
    </source>
</evidence>
<organism evidence="11 12">
    <name type="scientific">Peteryoungia aggregata LMG 23059</name>
    <dbReference type="NCBI Taxonomy" id="1368425"/>
    <lineage>
        <taxon>Bacteria</taxon>
        <taxon>Pseudomonadati</taxon>
        <taxon>Pseudomonadota</taxon>
        <taxon>Alphaproteobacteria</taxon>
        <taxon>Hyphomicrobiales</taxon>
        <taxon>Rhizobiaceae</taxon>
        <taxon>Peteryoungia</taxon>
    </lineage>
</organism>
<dbReference type="EMBL" id="JAUSUW010000003">
    <property type="protein sequence ID" value="MDQ0420461.1"/>
    <property type="molecule type" value="Genomic_DNA"/>
</dbReference>
<dbReference type="SUPFAM" id="SSF52540">
    <property type="entry name" value="P-loop containing nucleoside triphosphate hydrolases"/>
    <property type="match status" value="1"/>
</dbReference>
<dbReference type="PROSITE" id="PS50929">
    <property type="entry name" value="ABC_TM1F"/>
    <property type="match status" value="1"/>
</dbReference>
<dbReference type="InterPro" id="IPR027417">
    <property type="entry name" value="P-loop_NTPase"/>
</dbReference>
<feature type="transmembrane region" description="Helical" evidence="8">
    <location>
        <begin position="241"/>
        <end position="270"/>
    </location>
</feature>
<dbReference type="Proteomes" id="UP001238496">
    <property type="component" value="Unassembled WGS sequence"/>
</dbReference>
<dbReference type="Gene3D" id="1.20.1560.10">
    <property type="entry name" value="ABC transporter type 1, transmembrane domain"/>
    <property type="match status" value="1"/>
</dbReference>